<dbReference type="Gene3D" id="3.40.50.1970">
    <property type="match status" value="1"/>
</dbReference>
<evidence type="ECO:0000256" key="2">
    <source>
        <dbReference type="ARBA" id="ARBA00007358"/>
    </source>
</evidence>
<comment type="catalytic activity">
    <reaction evidence="5">
        <text>a primary alcohol + NAD(+) = an aldehyde + NADH + H(+)</text>
        <dbReference type="Rhea" id="RHEA:10736"/>
        <dbReference type="ChEBI" id="CHEBI:15378"/>
        <dbReference type="ChEBI" id="CHEBI:15734"/>
        <dbReference type="ChEBI" id="CHEBI:17478"/>
        <dbReference type="ChEBI" id="CHEBI:57540"/>
        <dbReference type="ChEBI" id="CHEBI:57945"/>
        <dbReference type="EC" id="1.1.1.1"/>
    </reaction>
</comment>
<feature type="domain" description="Alcohol dehydrogenase iron-type/glycerol dehydrogenase GldA" evidence="6">
    <location>
        <begin position="13"/>
        <end position="185"/>
    </location>
</feature>
<evidence type="ECO:0000256" key="5">
    <source>
        <dbReference type="ARBA" id="ARBA00049243"/>
    </source>
</evidence>
<gene>
    <name evidence="8" type="ORF">GHJ91_21625</name>
</gene>
<evidence type="ECO:0000259" key="6">
    <source>
        <dbReference type="Pfam" id="PF00465"/>
    </source>
</evidence>
<reference evidence="8" key="1">
    <citation type="journal article" date="2013" name="Genome Biol.">
        <title>Comparative genomics of the core and accessory genomes of 48 Sinorhizobium strains comprising five genospecies.</title>
        <authorList>
            <person name="Sugawara M."/>
            <person name="Epstein B."/>
            <person name="Badgley B.D."/>
            <person name="Unno T."/>
            <person name="Xu L."/>
            <person name="Reese J."/>
            <person name="Gyaneshwar P."/>
            <person name="Denny R."/>
            <person name="Mudge J."/>
            <person name="Bharti A.K."/>
            <person name="Farmer A.D."/>
            <person name="May G.D."/>
            <person name="Woodward J.E."/>
            <person name="Medigue C."/>
            <person name="Vallenet D."/>
            <person name="Lajus A."/>
            <person name="Rouy Z."/>
            <person name="Martinez-Vaz B."/>
            <person name="Tiffin P."/>
            <person name="Young N.D."/>
            <person name="Sadowsky M.J."/>
        </authorList>
    </citation>
    <scope>NUCLEOTIDE SEQUENCE</scope>
    <source>
        <strain evidence="8">M1</strain>
    </source>
</reference>
<dbReference type="AlphaFoldDB" id="A0A6G1WPJ0"/>
<proteinExistence type="inferred from homology"/>
<keyword evidence="4" id="KW-0520">NAD</keyword>
<dbReference type="CDD" id="cd08551">
    <property type="entry name" value="Fe-ADH"/>
    <property type="match status" value="1"/>
</dbReference>
<dbReference type="InterPro" id="IPR039697">
    <property type="entry name" value="Alcohol_dehydrogenase_Fe"/>
</dbReference>
<sequence length="396" mass="41673">MTMSEMNYQISLPTRIRFGQNSLSALPQEASALGRRAFLLVDPFLKDSRLECAVVAGLAAAGVEARLWHDVVPNPRAATCDAAAADARNWRAEIIIAIWGGSTIDAAKAVSLVAANGGSAWDFTARADVKVLTPARRGFPIIAVPTNAGTGAEITPFAVLSNPDLKLKATIIHPFCYPDVALIDPDLHVSNPARLTASTGVDTFLHAFEGFIGTRPNTWSDLFSIRAMELVASNLPVACAEPANTDARTGMAEACYMAGVTLGNVGVGIPHALGQALGALKDTPHGESCAAFLVSTVRWTLPEAGERIARVARIFRPDLGRLPESEQAKALPGALADFFTSIGLSGGLEALGLTSGEVEPLVAIALANYGQDVACSRRPAAREDLYAIVRDSFKSG</sequence>
<comment type="similarity">
    <text evidence="2">Belongs to the iron-containing alcohol dehydrogenase family.</text>
</comment>
<evidence type="ECO:0000256" key="4">
    <source>
        <dbReference type="ARBA" id="ARBA00023027"/>
    </source>
</evidence>
<name>A0A6G1WPJ0_9HYPH</name>
<dbReference type="GO" id="GO:0004022">
    <property type="term" value="F:alcohol dehydrogenase (NAD+) activity"/>
    <property type="evidence" value="ECO:0007669"/>
    <property type="project" value="UniProtKB-EC"/>
</dbReference>
<dbReference type="Pfam" id="PF25137">
    <property type="entry name" value="ADH_Fe_C"/>
    <property type="match status" value="1"/>
</dbReference>
<dbReference type="PANTHER" id="PTHR11496">
    <property type="entry name" value="ALCOHOL DEHYDROGENASE"/>
    <property type="match status" value="1"/>
</dbReference>
<dbReference type="Pfam" id="PF00465">
    <property type="entry name" value="Fe-ADH"/>
    <property type="match status" value="1"/>
</dbReference>
<evidence type="ECO:0000313" key="8">
    <source>
        <dbReference type="EMBL" id="MQW71680.1"/>
    </source>
</evidence>
<dbReference type="SUPFAM" id="SSF56796">
    <property type="entry name" value="Dehydroquinate synthase-like"/>
    <property type="match status" value="1"/>
</dbReference>
<dbReference type="FunFam" id="3.40.50.1970:FF:000003">
    <property type="entry name" value="Alcohol dehydrogenase, iron-containing"/>
    <property type="match status" value="1"/>
</dbReference>
<protein>
    <submittedName>
        <fullName evidence="8">Iron-containing alcohol dehydrogenase</fullName>
    </submittedName>
</protein>
<dbReference type="PROSITE" id="PS00913">
    <property type="entry name" value="ADH_IRON_1"/>
    <property type="match status" value="1"/>
</dbReference>
<dbReference type="EMBL" id="WISB01000123">
    <property type="protein sequence ID" value="MQW71680.1"/>
    <property type="molecule type" value="Genomic_DNA"/>
</dbReference>
<dbReference type="InterPro" id="IPR018211">
    <property type="entry name" value="ADH_Fe_CS"/>
</dbReference>
<feature type="domain" description="Fe-containing alcohol dehydrogenase-like C-terminal" evidence="7">
    <location>
        <begin position="196"/>
        <end position="391"/>
    </location>
</feature>
<dbReference type="InterPro" id="IPR001670">
    <property type="entry name" value="ADH_Fe/GldA"/>
</dbReference>
<comment type="caution">
    <text evidence="8">The sequence shown here is derived from an EMBL/GenBank/DDBJ whole genome shotgun (WGS) entry which is preliminary data.</text>
</comment>
<evidence type="ECO:0000256" key="1">
    <source>
        <dbReference type="ARBA" id="ARBA00001962"/>
    </source>
</evidence>
<dbReference type="PANTHER" id="PTHR11496:SF102">
    <property type="entry name" value="ALCOHOL DEHYDROGENASE 4"/>
    <property type="match status" value="1"/>
</dbReference>
<accession>A0A6G1WPJ0</accession>
<comment type="cofactor">
    <cofactor evidence="1">
        <name>Fe cation</name>
        <dbReference type="ChEBI" id="CHEBI:24875"/>
    </cofactor>
</comment>
<evidence type="ECO:0000259" key="7">
    <source>
        <dbReference type="Pfam" id="PF25137"/>
    </source>
</evidence>
<dbReference type="Gene3D" id="1.20.1090.10">
    <property type="entry name" value="Dehydroquinate synthase-like - alpha domain"/>
    <property type="match status" value="1"/>
</dbReference>
<evidence type="ECO:0000256" key="3">
    <source>
        <dbReference type="ARBA" id="ARBA00023002"/>
    </source>
</evidence>
<organism evidence="8">
    <name type="scientific">Sinorhizobium medicae</name>
    <dbReference type="NCBI Taxonomy" id="110321"/>
    <lineage>
        <taxon>Bacteria</taxon>
        <taxon>Pseudomonadati</taxon>
        <taxon>Pseudomonadota</taxon>
        <taxon>Alphaproteobacteria</taxon>
        <taxon>Hyphomicrobiales</taxon>
        <taxon>Rhizobiaceae</taxon>
        <taxon>Sinorhizobium/Ensifer group</taxon>
        <taxon>Sinorhizobium</taxon>
    </lineage>
</organism>
<keyword evidence="3" id="KW-0560">Oxidoreductase</keyword>
<dbReference type="GO" id="GO:0046872">
    <property type="term" value="F:metal ion binding"/>
    <property type="evidence" value="ECO:0007669"/>
    <property type="project" value="InterPro"/>
</dbReference>
<dbReference type="InterPro" id="IPR056798">
    <property type="entry name" value="ADH_Fe_C"/>
</dbReference>